<evidence type="ECO:0000313" key="4">
    <source>
        <dbReference type="Proteomes" id="UP000070444"/>
    </source>
</evidence>
<dbReference type="PANTHER" id="PTHR43201">
    <property type="entry name" value="ACYL-COA SYNTHETASE"/>
    <property type="match status" value="1"/>
</dbReference>
<keyword evidence="4" id="KW-1185">Reference proteome</keyword>
<dbReference type="Pfam" id="PF23562">
    <property type="entry name" value="AMP-binding_C_3"/>
    <property type="match status" value="1"/>
</dbReference>
<proteinExistence type="inferred from homology"/>
<accession>A0A137NW00</accession>
<reference evidence="3 4" key="1">
    <citation type="journal article" date="2015" name="Genome Biol. Evol.">
        <title>Phylogenomic analyses indicate that early fungi evolved digesting cell walls of algal ancestors of land plants.</title>
        <authorList>
            <person name="Chang Y."/>
            <person name="Wang S."/>
            <person name="Sekimoto S."/>
            <person name="Aerts A.L."/>
            <person name="Choi C."/>
            <person name="Clum A."/>
            <person name="LaButti K.M."/>
            <person name="Lindquist E.A."/>
            <person name="Yee Ngan C."/>
            <person name="Ohm R.A."/>
            <person name="Salamov A.A."/>
            <person name="Grigoriev I.V."/>
            <person name="Spatafora J.W."/>
            <person name="Berbee M.L."/>
        </authorList>
    </citation>
    <scope>NUCLEOTIDE SEQUENCE [LARGE SCALE GENOMIC DNA]</scope>
    <source>
        <strain evidence="3 4">NRRL 28638</strain>
    </source>
</reference>
<sequence>MLKEVMYSAPAISICPNRKYIDISYEEYNNIVSHSANGYYDQLKSIDFSTGRNVAFLSTSDSHYLWNMLGLMSTNVAPVLLSPRNSIEATIQLIQDSKSKVLIYQDVFHPMAKEIQKVITDLIIIPKWIAKFPDCLSPMDYKFLIPLESQEKELDKVSYTLHSSGSTSYPKLVAQTNRVCHNAGYRTRIEMMPYNRKDINFLPLFHSGGTMGMVTSCIYLMKYTILCPDMAPGSLFSSKVVLDLIKDLSPKLMMTYPLMVKELIEYCNQDQISERWEILKKLDFIRYGGADLPKSMAKTLFDNGITPLCTFASTECSLLLRCAPDRNSEYLVPLTPAEGLQYTLKDWGDNVVELIISKDDPSLACVQDKDENGNFPTRDLFRVANREPLLLTYLSRADDTIIHVNGEKTNPIPMEATINHCPYIEPCAILGTGKQMNTLLVQLNLNEVLKSPLNNVFTSIKLFVKSANESAPSHSRIYEEMIYYLPINSDKKLPVTIKGNLQRRKCALMFEEELKQSVEMMELGYASDESQ</sequence>
<dbReference type="GO" id="GO:0031956">
    <property type="term" value="F:medium-chain fatty acid-CoA ligase activity"/>
    <property type="evidence" value="ECO:0007669"/>
    <property type="project" value="TreeGrafter"/>
</dbReference>
<evidence type="ECO:0000313" key="3">
    <source>
        <dbReference type="EMBL" id="KXN66858.1"/>
    </source>
</evidence>
<gene>
    <name evidence="3" type="ORF">CONCODRAFT_19996</name>
</gene>
<dbReference type="PANTHER" id="PTHR43201:SF8">
    <property type="entry name" value="ACYL-COA SYNTHETASE FAMILY MEMBER 3"/>
    <property type="match status" value="1"/>
</dbReference>
<dbReference type="OrthoDB" id="429813at2759"/>
<dbReference type="OMA" id="FRYPIIE"/>
<dbReference type="EMBL" id="KQ964683">
    <property type="protein sequence ID" value="KXN66858.1"/>
    <property type="molecule type" value="Genomic_DNA"/>
</dbReference>
<dbReference type="InterPro" id="IPR000873">
    <property type="entry name" value="AMP-dep_synth/lig_dom"/>
</dbReference>
<evidence type="ECO:0000256" key="1">
    <source>
        <dbReference type="ARBA" id="ARBA00006432"/>
    </source>
</evidence>
<dbReference type="Proteomes" id="UP000070444">
    <property type="component" value="Unassembled WGS sequence"/>
</dbReference>
<organism evidence="3 4">
    <name type="scientific">Conidiobolus coronatus (strain ATCC 28846 / CBS 209.66 / NRRL 28638)</name>
    <name type="common">Delacroixia coronata</name>
    <dbReference type="NCBI Taxonomy" id="796925"/>
    <lineage>
        <taxon>Eukaryota</taxon>
        <taxon>Fungi</taxon>
        <taxon>Fungi incertae sedis</taxon>
        <taxon>Zoopagomycota</taxon>
        <taxon>Entomophthoromycotina</taxon>
        <taxon>Entomophthoromycetes</taxon>
        <taxon>Entomophthorales</taxon>
        <taxon>Ancylistaceae</taxon>
        <taxon>Conidiobolus</taxon>
    </lineage>
</organism>
<dbReference type="Gene3D" id="3.40.50.12780">
    <property type="entry name" value="N-terminal domain of ligase-like"/>
    <property type="match status" value="1"/>
</dbReference>
<dbReference type="STRING" id="796925.A0A137NW00"/>
<name>A0A137NW00_CONC2</name>
<dbReference type="SUPFAM" id="SSF56801">
    <property type="entry name" value="Acetyl-CoA synthetase-like"/>
    <property type="match status" value="1"/>
</dbReference>
<dbReference type="GO" id="GO:0006631">
    <property type="term" value="P:fatty acid metabolic process"/>
    <property type="evidence" value="ECO:0007669"/>
    <property type="project" value="TreeGrafter"/>
</dbReference>
<evidence type="ECO:0000259" key="2">
    <source>
        <dbReference type="Pfam" id="PF00501"/>
    </source>
</evidence>
<feature type="domain" description="AMP-dependent synthetase/ligase" evidence="2">
    <location>
        <begin position="18"/>
        <end position="347"/>
    </location>
</feature>
<dbReference type="AlphaFoldDB" id="A0A137NW00"/>
<comment type="similarity">
    <text evidence="1">Belongs to the ATP-dependent AMP-binding enzyme family.</text>
</comment>
<protein>
    <submittedName>
        <fullName evidence="3">Acetyl-CoA synthetase-like protein</fullName>
    </submittedName>
</protein>
<dbReference type="Pfam" id="PF00501">
    <property type="entry name" value="AMP-binding"/>
    <property type="match status" value="1"/>
</dbReference>
<dbReference type="InterPro" id="IPR042099">
    <property type="entry name" value="ANL_N_sf"/>
</dbReference>